<evidence type="ECO:0000256" key="3">
    <source>
        <dbReference type="ARBA" id="ARBA00022723"/>
    </source>
</evidence>
<dbReference type="CDD" id="cd09871">
    <property type="entry name" value="PIN_MtVapC28-VapC30-like"/>
    <property type="match status" value="1"/>
</dbReference>
<keyword evidence="4 5" id="KW-0378">Hydrolase</keyword>
<evidence type="ECO:0000256" key="1">
    <source>
        <dbReference type="ARBA" id="ARBA00022649"/>
    </source>
</evidence>
<accession>A0A7W9YXF1</accession>
<reference evidence="7 8" key="1">
    <citation type="submission" date="2020-08" db="EMBL/GenBank/DDBJ databases">
        <title>Genomic Encyclopedia of Type Strains, Phase IV (KMG-IV): sequencing the most valuable type-strain genomes for metagenomic binning, comparative biology and taxonomic classification.</title>
        <authorList>
            <person name="Goeker M."/>
        </authorList>
    </citation>
    <scope>NUCLEOTIDE SEQUENCE [LARGE SCALE GENOMIC DNA]</scope>
    <source>
        <strain evidence="7 8">DSM 102134</strain>
    </source>
</reference>
<dbReference type="Proteomes" id="UP000535501">
    <property type="component" value="Unassembled WGS sequence"/>
</dbReference>
<evidence type="ECO:0000313" key="8">
    <source>
        <dbReference type="Proteomes" id="UP000535501"/>
    </source>
</evidence>
<evidence type="ECO:0000259" key="6">
    <source>
        <dbReference type="Pfam" id="PF01850"/>
    </source>
</evidence>
<dbReference type="RefSeq" id="WP_077549298.1">
    <property type="nucleotide sequence ID" value="NZ_JACHEJ010000004.1"/>
</dbReference>
<name>A0A7W9YXF1_9HYPH</name>
<keyword evidence="5" id="KW-0460">Magnesium</keyword>
<comment type="caution">
    <text evidence="7">The sequence shown here is derived from an EMBL/GenBank/DDBJ whole genome shotgun (WGS) entry which is preliminary data.</text>
</comment>
<gene>
    <name evidence="5" type="primary">vapC</name>
    <name evidence="7" type="ORF">HNQ75_002152</name>
</gene>
<keyword evidence="2 5" id="KW-0540">Nuclease</keyword>
<keyword evidence="8" id="KW-1185">Reference proteome</keyword>
<comment type="similarity">
    <text evidence="5">Belongs to the PINc/VapC protein family.</text>
</comment>
<feature type="domain" description="PIN" evidence="6">
    <location>
        <begin position="1"/>
        <end position="142"/>
    </location>
</feature>
<dbReference type="GO" id="GO:0004540">
    <property type="term" value="F:RNA nuclease activity"/>
    <property type="evidence" value="ECO:0007669"/>
    <property type="project" value="InterPro"/>
</dbReference>
<dbReference type="GO" id="GO:0090729">
    <property type="term" value="F:toxin activity"/>
    <property type="evidence" value="ECO:0007669"/>
    <property type="project" value="UniProtKB-KW"/>
</dbReference>
<dbReference type="Gene3D" id="3.40.50.1010">
    <property type="entry name" value="5'-nuclease"/>
    <property type="match status" value="1"/>
</dbReference>
<evidence type="ECO:0000313" key="7">
    <source>
        <dbReference type="EMBL" id="MBB6180177.1"/>
    </source>
</evidence>
<feature type="binding site" evidence="5">
    <location>
        <position position="4"/>
    </location>
    <ligand>
        <name>Mg(2+)</name>
        <dbReference type="ChEBI" id="CHEBI:18420"/>
    </ligand>
</feature>
<evidence type="ECO:0000256" key="2">
    <source>
        <dbReference type="ARBA" id="ARBA00022722"/>
    </source>
</evidence>
<dbReference type="HAMAP" id="MF_00265">
    <property type="entry name" value="VapC_Nob1"/>
    <property type="match status" value="1"/>
</dbReference>
<feature type="binding site" evidence="5">
    <location>
        <position position="116"/>
    </location>
    <ligand>
        <name>Mg(2+)</name>
        <dbReference type="ChEBI" id="CHEBI:18420"/>
    </ligand>
</feature>
<dbReference type="EC" id="3.1.-.-" evidence="5"/>
<proteinExistence type="inferred from homology"/>
<keyword evidence="3 5" id="KW-0479">Metal-binding</keyword>
<evidence type="ECO:0000256" key="5">
    <source>
        <dbReference type="HAMAP-Rule" id="MF_00265"/>
    </source>
</evidence>
<protein>
    <recommendedName>
        <fullName evidence="5">Ribonuclease VapC</fullName>
        <shortName evidence="5">RNase VapC</shortName>
        <ecNumber evidence="5">3.1.-.-</ecNumber>
    </recommendedName>
    <alternativeName>
        <fullName evidence="5">Toxin VapC</fullName>
    </alternativeName>
</protein>
<dbReference type="GO" id="GO:0000287">
    <property type="term" value="F:magnesium ion binding"/>
    <property type="evidence" value="ECO:0007669"/>
    <property type="project" value="UniProtKB-UniRule"/>
</dbReference>
<dbReference type="EMBL" id="JACHEJ010000004">
    <property type="protein sequence ID" value="MBB6180177.1"/>
    <property type="molecule type" value="Genomic_DNA"/>
</dbReference>
<keyword evidence="5" id="KW-0800">Toxin</keyword>
<dbReference type="SUPFAM" id="SSF88723">
    <property type="entry name" value="PIN domain-like"/>
    <property type="match status" value="1"/>
</dbReference>
<comment type="function">
    <text evidence="5">Toxic component of a toxin-antitoxin (TA) system. An RNase.</text>
</comment>
<dbReference type="InterPro" id="IPR022907">
    <property type="entry name" value="VapC_family"/>
</dbReference>
<dbReference type="InterPro" id="IPR029060">
    <property type="entry name" value="PIN-like_dom_sf"/>
</dbReference>
<dbReference type="AlphaFoldDB" id="A0A7W9YXF1"/>
<dbReference type="Pfam" id="PF01850">
    <property type="entry name" value="PIN"/>
    <property type="match status" value="1"/>
</dbReference>
<keyword evidence="1 5" id="KW-1277">Toxin-antitoxin system</keyword>
<dbReference type="InterPro" id="IPR002716">
    <property type="entry name" value="PIN_dom"/>
</dbReference>
<organism evidence="7 8">
    <name type="scientific">Pseudorhizobium flavum</name>
    <dbReference type="NCBI Taxonomy" id="1335061"/>
    <lineage>
        <taxon>Bacteria</taxon>
        <taxon>Pseudomonadati</taxon>
        <taxon>Pseudomonadota</taxon>
        <taxon>Alphaproteobacteria</taxon>
        <taxon>Hyphomicrobiales</taxon>
        <taxon>Rhizobiaceae</taxon>
        <taxon>Rhizobium/Agrobacterium group</taxon>
        <taxon>Pseudorhizobium</taxon>
    </lineage>
</organism>
<sequence>MFIDASAIVAIIGQEEAGSSLLRKIEQAEPPVYFSSTVIFEAVIALARKKKIFLYGDHAPTPASLIKETQDLVRSFLDQLGAVEITLPVGLHEIALDAARAYGRFVGHPARLNFGDCFSYAAAKSLKLPLLFVGDDFSKTDIKIA</sequence>
<comment type="cofactor">
    <cofactor evidence="5">
        <name>Mg(2+)</name>
        <dbReference type="ChEBI" id="CHEBI:18420"/>
    </cofactor>
</comment>
<dbReference type="GO" id="GO:0016787">
    <property type="term" value="F:hydrolase activity"/>
    <property type="evidence" value="ECO:0007669"/>
    <property type="project" value="UniProtKB-KW"/>
</dbReference>
<evidence type="ECO:0000256" key="4">
    <source>
        <dbReference type="ARBA" id="ARBA00022801"/>
    </source>
</evidence>